<sequence length="137" mass="15198">MARWLVKSEPGAWSWDDQVRDGVTAWTGVRNYQASNFLKAMKVGDLAFFYHSVDEKRIVGIVEVAREAYPDPTAEDPRWVCPDLKAVRPVPHPVTLAAIKADPRLADLALIKQSRLSVMPIDDQSWDILCGLGGVGP</sequence>
<proteinExistence type="predicted"/>
<feature type="domain" description="EVE" evidence="1">
    <location>
        <begin position="3"/>
        <end position="131"/>
    </location>
</feature>
<dbReference type="InterPro" id="IPR052181">
    <property type="entry name" value="5hmC_binding"/>
</dbReference>
<accession>A0A178MWD9</accession>
<dbReference type="CDD" id="cd21133">
    <property type="entry name" value="EVE"/>
    <property type="match status" value="1"/>
</dbReference>
<keyword evidence="3" id="KW-1185">Reference proteome</keyword>
<evidence type="ECO:0000313" key="2">
    <source>
        <dbReference type="EMBL" id="OAN53783.1"/>
    </source>
</evidence>
<dbReference type="Pfam" id="PF01878">
    <property type="entry name" value="EVE"/>
    <property type="match status" value="1"/>
</dbReference>
<protein>
    <submittedName>
        <fullName evidence="2">Ubiquinol-cytochrome C reductase</fullName>
    </submittedName>
</protein>
<dbReference type="InterPro" id="IPR002740">
    <property type="entry name" value="EVE_domain"/>
</dbReference>
<dbReference type="Gene3D" id="3.10.590.10">
    <property type="entry name" value="ph1033 like domains"/>
    <property type="match status" value="1"/>
</dbReference>
<dbReference type="OrthoDB" id="9791347at2"/>
<evidence type="ECO:0000259" key="1">
    <source>
        <dbReference type="Pfam" id="PF01878"/>
    </source>
</evidence>
<dbReference type="SUPFAM" id="SSF88697">
    <property type="entry name" value="PUA domain-like"/>
    <property type="match status" value="1"/>
</dbReference>
<dbReference type="PANTHER" id="PTHR14087:SF7">
    <property type="entry name" value="THYMOCYTE NUCLEAR PROTEIN 1"/>
    <property type="match status" value="1"/>
</dbReference>
<name>A0A178MWD9_9PROT</name>
<dbReference type="RefSeq" id="WP_068498774.1">
    <property type="nucleotide sequence ID" value="NZ_LWQU01000124.1"/>
</dbReference>
<reference evidence="2 3" key="1">
    <citation type="submission" date="2016-04" db="EMBL/GenBank/DDBJ databases">
        <title>Draft genome sequence of freshwater magnetotactic bacteria Magnetospirillum marisnigri SP-1 and Magnetospirillum moscoviense BB-1.</title>
        <authorList>
            <person name="Koziaeva V."/>
            <person name="Dziuba M.V."/>
            <person name="Ivanov T.M."/>
            <person name="Kuznetsov B."/>
            <person name="Grouzdev D.S."/>
        </authorList>
    </citation>
    <scope>NUCLEOTIDE SEQUENCE [LARGE SCALE GENOMIC DNA]</scope>
    <source>
        <strain evidence="2 3">BB-1</strain>
    </source>
</reference>
<dbReference type="EMBL" id="LWQU01000124">
    <property type="protein sequence ID" value="OAN53783.1"/>
    <property type="molecule type" value="Genomic_DNA"/>
</dbReference>
<gene>
    <name evidence="2" type="ORF">A6A05_09550</name>
</gene>
<dbReference type="STRING" id="1437059.A6A05_09550"/>
<dbReference type="AlphaFoldDB" id="A0A178MWD9"/>
<dbReference type="InterPro" id="IPR047197">
    <property type="entry name" value="THYN1-like_EVE"/>
</dbReference>
<evidence type="ECO:0000313" key="3">
    <source>
        <dbReference type="Proteomes" id="UP000078543"/>
    </source>
</evidence>
<dbReference type="PANTHER" id="PTHR14087">
    <property type="entry name" value="THYMOCYTE NUCLEAR PROTEIN 1"/>
    <property type="match status" value="1"/>
</dbReference>
<dbReference type="Proteomes" id="UP000078543">
    <property type="component" value="Unassembled WGS sequence"/>
</dbReference>
<comment type="caution">
    <text evidence="2">The sequence shown here is derived from an EMBL/GenBank/DDBJ whole genome shotgun (WGS) entry which is preliminary data.</text>
</comment>
<dbReference type="InterPro" id="IPR015947">
    <property type="entry name" value="PUA-like_sf"/>
</dbReference>
<organism evidence="2 3">
    <name type="scientific">Magnetospirillum moscoviense</name>
    <dbReference type="NCBI Taxonomy" id="1437059"/>
    <lineage>
        <taxon>Bacteria</taxon>
        <taxon>Pseudomonadati</taxon>
        <taxon>Pseudomonadota</taxon>
        <taxon>Alphaproteobacteria</taxon>
        <taxon>Rhodospirillales</taxon>
        <taxon>Rhodospirillaceae</taxon>
        <taxon>Magnetospirillum</taxon>
    </lineage>
</organism>